<keyword evidence="2" id="KW-1185">Reference proteome</keyword>
<dbReference type="Proteomes" id="UP001061361">
    <property type="component" value="Chromosome"/>
</dbReference>
<gene>
    <name evidence="1" type="ORF">JCM14722_22420</name>
</gene>
<reference evidence="1" key="1">
    <citation type="submission" date="2022-08" db="EMBL/GenBank/DDBJ databases">
        <title>Genome Sequence of the sulphate-reducing bacterium, Pseudodesulfovibrio portus JCM14722.</title>
        <authorList>
            <person name="Kondo R."/>
            <person name="Kataoka T."/>
        </authorList>
    </citation>
    <scope>NUCLEOTIDE SEQUENCE</scope>
    <source>
        <strain evidence="1">JCM 14722</strain>
    </source>
</reference>
<sequence length="322" mass="35084">MHKMERIDINKSSSVLSTIASSCCSVGVQSVLGDFLSKFVNEAGQATALPFAIQDRIVLPRGEKIHRACAGIHGEVCCISNVNSNKLLVCADGRNWETVYQADDIIPRIAHDGEHYYLPLFNKRIIDVLDSTFRRVSTIDLAGEPALATLSTICNASCDKQGRLVCSGTGDKGIIHFLIDRPSHDYSVVLLGKNIVIRNGDCMATDSSYLLIAHNRIVVIDGNSDAGRMQIVNSVPVPAKFLTILPWKDRYLVPLISGEIVLYDLGLSLVGHSDFLQRNGIDDIGLIPLMVDGGRSDSALLYGLQGNDIYTVQLNSNKGESR</sequence>
<evidence type="ECO:0008006" key="3">
    <source>
        <dbReference type="Google" id="ProtNLM"/>
    </source>
</evidence>
<evidence type="ECO:0000313" key="2">
    <source>
        <dbReference type="Proteomes" id="UP001061361"/>
    </source>
</evidence>
<protein>
    <recommendedName>
        <fullName evidence="3">NHL repeat containing protein</fullName>
    </recommendedName>
</protein>
<dbReference type="PROSITE" id="PS51257">
    <property type="entry name" value="PROKAR_LIPOPROTEIN"/>
    <property type="match status" value="1"/>
</dbReference>
<organism evidence="1 2">
    <name type="scientific">Pseudodesulfovibrio portus</name>
    <dbReference type="NCBI Taxonomy" id="231439"/>
    <lineage>
        <taxon>Bacteria</taxon>
        <taxon>Pseudomonadati</taxon>
        <taxon>Thermodesulfobacteriota</taxon>
        <taxon>Desulfovibrionia</taxon>
        <taxon>Desulfovibrionales</taxon>
        <taxon>Desulfovibrionaceae</taxon>
    </lineage>
</organism>
<evidence type="ECO:0000313" key="1">
    <source>
        <dbReference type="EMBL" id="BDQ34700.1"/>
    </source>
</evidence>
<dbReference type="RefSeq" id="WP_264981594.1">
    <property type="nucleotide sequence ID" value="NZ_AP026708.1"/>
</dbReference>
<accession>A0ABM8ATR1</accession>
<proteinExistence type="predicted"/>
<name>A0ABM8ATR1_9BACT</name>
<dbReference type="EMBL" id="AP026708">
    <property type="protein sequence ID" value="BDQ34700.1"/>
    <property type="molecule type" value="Genomic_DNA"/>
</dbReference>